<reference evidence="1" key="2">
    <citation type="journal article" date="2015" name="Fish Shellfish Immunol.">
        <title>Early steps in the European eel (Anguilla anguilla)-Vibrio vulnificus interaction in the gills: Role of the RtxA13 toxin.</title>
        <authorList>
            <person name="Callol A."/>
            <person name="Pajuelo D."/>
            <person name="Ebbesson L."/>
            <person name="Teles M."/>
            <person name="MacKenzie S."/>
            <person name="Amaro C."/>
        </authorList>
    </citation>
    <scope>NUCLEOTIDE SEQUENCE</scope>
</reference>
<sequence length="21" mass="2469">MLCVFPPFFLSELHTVDQPTF</sequence>
<dbReference type="AlphaFoldDB" id="A0A0E9R815"/>
<proteinExistence type="predicted"/>
<dbReference type="EMBL" id="GBXM01083660">
    <property type="protein sequence ID" value="JAH24917.1"/>
    <property type="molecule type" value="Transcribed_RNA"/>
</dbReference>
<accession>A0A0E9R815</accession>
<protein>
    <submittedName>
        <fullName evidence="1">Uncharacterized protein</fullName>
    </submittedName>
</protein>
<reference evidence="1" key="1">
    <citation type="submission" date="2014-11" db="EMBL/GenBank/DDBJ databases">
        <authorList>
            <person name="Amaro Gonzalez C."/>
        </authorList>
    </citation>
    <scope>NUCLEOTIDE SEQUENCE</scope>
</reference>
<evidence type="ECO:0000313" key="1">
    <source>
        <dbReference type="EMBL" id="JAH24917.1"/>
    </source>
</evidence>
<organism evidence="1">
    <name type="scientific">Anguilla anguilla</name>
    <name type="common">European freshwater eel</name>
    <name type="synonym">Muraena anguilla</name>
    <dbReference type="NCBI Taxonomy" id="7936"/>
    <lineage>
        <taxon>Eukaryota</taxon>
        <taxon>Metazoa</taxon>
        <taxon>Chordata</taxon>
        <taxon>Craniata</taxon>
        <taxon>Vertebrata</taxon>
        <taxon>Euteleostomi</taxon>
        <taxon>Actinopterygii</taxon>
        <taxon>Neopterygii</taxon>
        <taxon>Teleostei</taxon>
        <taxon>Anguilliformes</taxon>
        <taxon>Anguillidae</taxon>
        <taxon>Anguilla</taxon>
    </lineage>
</organism>
<name>A0A0E9R815_ANGAN</name>